<dbReference type="InterPro" id="IPR003838">
    <property type="entry name" value="ABC3_permease_C"/>
</dbReference>
<keyword evidence="3 6" id="KW-0812">Transmembrane</keyword>
<evidence type="ECO:0000259" key="7">
    <source>
        <dbReference type="Pfam" id="PF02687"/>
    </source>
</evidence>
<dbReference type="Proteomes" id="UP000676386">
    <property type="component" value="Unassembled WGS sequence"/>
</dbReference>
<feature type="transmembrane region" description="Helical" evidence="6">
    <location>
        <begin position="376"/>
        <end position="401"/>
    </location>
</feature>
<evidence type="ECO:0000256" key="2">
    <source>
        <dbReference type="ARBA" id="ARBA00022475"/>
    </source>
</evidence>
<evidence type="ECO:0000259" key="8">
    <source>
        <dbReference type="Pfam" id="PF12704"/>
    </source>
</evidence>
<feature type="transmembrane region" description="Helical" evidence="6">
    <location>
        <begin position="330"/>
        <end position="356"/>
    </location>
</feature>
<dbReference type="Pfam" id="PF02687">
    <property type="entry name" value="FtsX"/>
    <property type="match status" value="2"/>
</dbReference>
<dbReference type="InterPro" id="IPR050250">
    <property type="entry name" value="Macrolide_Exporter_MacB"/>
</dbReference>
<keyword evidence="5 6" id="KW-0472">Membrane</keyword>
<proteinExistence type="predicted"/>
<gene>
    <name evidence="9" type="ORF">KE626_00900</name>
</gene>
<dbReference type="Pfam" id="PF12704">
    <property type="entry name" value="MacB_PCD"/>
    <property type="match status" value="2"/>
</dbReference>
<evidence type="ECO:0000256" key="1">
    <source>
        <dbReference type="ARBA" id="ARBA00004651"/>
    </source>
</evidence>
<feature type="transmembrane region" description="Helical" evidence="6">
    <location>
        <begin position="422"/>
        <end position="445"/>
    </location>
</feature>
<evidence type="ECO:0000256" key="6">
    <source>
        <dbReference type="SAM" id="Phobius"/>
    </source>
</evidence>
<accession>A0ABS5ISD9</accession>
<feature type="transmembrane region" description="Helical" evidence="6">
    <location>
        <begin position="20"/>
        <end position="42"/>
    </location>
</feature>
<sequence>MIKNYFLVAWRNMLKHRFFAVVNIWGLSIGITFVLMIGAYAWGELQVNRFVKNNDRIFQLKSKWANPETGVEFATLGPLTKALQDNYPSLVEKAYSHDGITSIVSVGDKRYREGMHPGDSTMFDIFNFPVAFGDPRTALAKPNAVVITEKKAKLYFGKTDVVGKLLKIQSFDGRNEDFEITAVIKDLPFNTITNYYKPGNEIFLAPASIRYFGREFGFTSWQSPNIVGYVLLKPGVKPAQLKVPLATLLKTNTSPEIQKTLEVYPVALRDCYISMYNGLAGRMIAIFSFVAVFILIMAIINFVNISIGNSLTRLKEIGVRKAMGGKKKQLVLQFITESVLTVTFSFAVSLLMYVLLRPVFAQVTGKEIIGLASFPAWFALLPVVIILFTGLLAGMYPAFVLSAQPSVTALRGKLKNVEEKLLFRRVLITVQFVTAIVVFVAAIVIDRQVSFFFNTDLGFNKERVITVPVPRDWTASGVAHMKGMRDEFRAMPEIKDASFAYEIPDGWSNGASMLYKPENDSSTAVSTTSILSDERFTSIYDIKMKAGAFFSGSPADSSRIVINEAAVRALGWKNAEEAINKPLRVYNFRQPVYVGGVTHDFHFGTLRDAIRPICFMPVQTFNIYRYISFRLNPGNTSRQIASLQRKWTQIFPDTPFDFKFLDDSLAQLYETETQMQKAAKMATIVALMIVFLGILGIVTLSIARRNKEMGIRKILGASVFNIITLFVKEFSWIIVVSNVVAWPLAWYILHSWLMDYAYRIDIGIWPFLLVGLLLMLLVGSVIAAMTRRLAVTNPVKSLRTE</sequence>
<feature type="domain" description="ABC3 transporter permease C-terminal" evidence="7">
    <location>
        <begin position="682"/>
        <end position="792"/>
    </location>
</feature>
<keyword evidence="10" id="KW-1185">Reference proteome</keyword>
<name>A0ABS5ISD9_9BACT</name>
<dbReference type="RefSeq" id="WP_211970944.1">
    <property type="nucleotide sequence ID" value="NZ_CBFHAM010000029.1"/>
</dbReference>
<evidence type="ECO:0000313" key="10">
    <source>
        <dbReference type="Proteomes" id="UP000676386"/>
    </source>
</evidence>
<evidence type="ECO:0000256" key="5">
    <source>
        <dbReference type="ARBA" id="ARBA00023136"/>
    </source>
</evidence>
<dbReference type="PANTHER" id="PTHR30572:SF18">
    <property type="entry name" value="ABC-TYPE MACROLIDE FAMILY EXPORT SYSTEM PERMEASE COMPONENT 2"/>
    <property type="match status" value="1"/>
</dbReference>
<protein>
    <submittedName>
        <fullName evidence="9">ABC transporter permease</fullName>
    </submittedName>
</protein>
<keyword evidence="2" id="KW-1003">Cell membrane</keyword>
<evidence type="ECO:0000256" key="4">
    <source>
        <dbReference type="ARBA" id="ARBA00022989"/>
    </source>
</evidence>
<feature type="domain" description="MacB-like periplasmic core" evidence="8">
    <location>
        <begin position="22"/>
        <end position="242"/>
    </location>
</feature>
<feature type="transmembrane region" description="Helical" evidence="6">
    <location>
        <begin position="283"/>
        <end position="309"/>
    </location>
</feature>
<evidence type="ECO:0000256" key="3">
    <source>
        <dbReference type="ARBA" id="ARBA00022692"/>
    </source>
</evidence>
<feature type="domain" description="ABC3 transporter permease C-terminal" evidence="7">
    <location>
        <begin position="289"/>
        <end position="401"/>
    </location>
</feature>
<keyword evidence="4 6" id="KW-1133">Transmembrane helix</keyword>
<comment type="caution">
    <text evidence="9">The sequence shown here is derived from an EMBL/GenBank/DDBJ whole genome shotgun (WGS) entry which is preliminary data.</text>
</comment>
<feature type="domain" description="MacB-like periplasmic core" evidence="8">
    <location>
        <begin position="462"/>
        <end position="641"/>
    </location>
</feature>
<organism evidence="9 10">
    <name type="scientific">Chitinophaga hostae</name>
    <dbReference type="NCBI Taxonomy" id="2831022"/>
    <lineage>
        <taxon>Bacteria</taxon>
        <taxon>Pseudomonadati</taxon>
        <taxon>Bacteroidota</taxon>
        <taxon>Chitinophagia</taxon>
        <taxon>Chitinophagales</taxon>
        <taxon>Chitinophagaceae</taxon>
        <taxon>Chitinophaga</taxon>
    </lineage>
</organism>
<feature type="transmembrane region" description="Helical" evidence="6">
    <location>
        <begin position="762"/>
        <end position="786"/>
    </location>
</feature>
<feature type="transmembrane region" description="Helical" evidence="6">
    <location>
        <begin position="681"/>
        <end position="702"/>
    </location>
</feature>
<dbReference type="EMBL" id="JAGTXB010000001">
    <property type="protein sequence ID" value="MBS0025856.1"/>
    <property type="molecule type" value="Genomic_DNA"/>
</dbReference>
<comment type="subcellular location">
    <subcellularLocation>
        <location evidence="1">Cell membrane</location>
        <topology evidence="1">Multi-pass membrane protein</topology>
    </subcellularLocation>
</comment>
<dbReference type="PANTHER" id="PTHR30572">
    <property type="entry name" value="MEMBRANE COMPONENT OF TRANSPORTER-RELATED"/>
    <property type="match status" value="1"/>
</dbReference>
<evidence type="ECO:0000313" key="9">
    <source>
        <dbReference type="EMBL" id="MBS0025856.1"/>
    </source>
</evidence>
<reference evidence="9 10" key="1">
    <citation type="submission" date="2021-04" db="EMBL/GenBank/DDBJ databases">
        <title>Chitinophaga sp. nov., isolated from the rhizosphere soil.</title>
        <authorList>
            <person name="He S."/>
        </authorList>
    </citation>
    <scope>NUCLEOTIDE SEQUENCE [LARGE SCALE GENOMIC DNA]</scope>
    <source>
        <strain evidence="9 10">2R12</strain>
    </source>
</reference>
<dbReference type="InterPro" id="IPR025857">
    <property type="entry name" value="MacB_PCD"/>
</dbReference>
<feature type="transmembrane region" description="Helical" evidence="6">
    <location>
        <begin position="714"/>
        <end position="742"/>
    </location>
</feature>